<feature type="region of interest" description="Disordered" evidence="1">
    <location>
        <begin position="177"/>
        <end position="234"/>
    </location>
</feature>
<dbReference type="Proteomes" id="UP000095283">
    <property type="component" value="Unplaced"/>
</dbReference>
<reference evidence="4" key="1">
    <citation type="submission" date="2016-11" db="UniProtKB">
        <authorList>
            <consortium name="WormBaseParasite"/>
        </authorList>
    </citation>
    <scope>IDENTIFICATION</scope>
</reference>
<keyword evidence="2" id="KW-0812">Transmembrane</keyword>
<dbReference type="WBParaSite" id="Hba_17211">
    <property type="protein sequence ID" value="Hba_17211"/>
    <property type="gene ID" value="Hba_17211"/>
</dbReference>
<feature type="transmembrane region" description="Helical" evidence="2">
    <location>
        <begin position="278"/>
        <end position="301"/>
    </location>
</feature>
<keyword evidence="2" id="KW-0472">Membrane</keyword>
<dbReference type="AlphaFoldDB" id="A0A1I7XIR8"/>
<evidence type="ECO:0000313" key="4">
    <source>
        <dbReference type="WBParaSite" id="Hba_17211"/>
    </source>
</evidence>
<name>A0A1I7XIR8_HETBA</name>
<keyword evidence="3" id="KW-1185">Reference proteome</keyword>
<sequence>MATTSPEAFINHYDKMTETLFGSSPMGIDIRDDKWKNETARDRRKLSNCPSTTTSLMSCFQQFFESINPKSDFNNDGDALETYLYEKSLKVQPKDAEKAADVVGYDFPTFLILDVYKVLNFRNLNVRYTFLNHLESNRQNLIIILLTTIIRHRPTVLKRLQFPTRLVMIAMGQLQPPPLYPRKTHQSHQKTPAASSSQAPPPLHPRRPGQTTASSPGSSKSPSTPARTPGDPPHPNLNLQPFAYLFHCPRLFLHEEELPVSKHRLPYRPRRKYLSSKLLLILLYIFFLDNLLLHLCLLFLLTSLHF</sequence>
<protein>
    <submittedName>
        <fullName evidence="4">Ras-GEF domain-containing protein</fullName>
    </submittedName>
</protein>
<accession>A0A1I7XIR8</accession>
<proteinExistence type="predicted"/>
<keyword evidence="2" id="KW-1133">Transmembrane helix</keyword>
<organism evidence="3 4">
    <name type="scientific">Heterorhabditis bacteriophora</name>
    <name type="common">Entomopathogenic nematode worm</name>
    <dbReference type="NCBI Taxonomy" id="37862"/>
    <lineage>
        <taxon>Eukaryota</taxon>
        <taxon>Metazoa</taxon>
        <taxon>Ecdysozoa</taxon>
        <taxon>Nematoda</taxon>
        <taxon>Chromadorea</taxon>
        <taxon>Rhabditida</taxon>
        <taxon>Rhabditina</taxon>
        <taxon>Rhabditomorpha</taxon>
        <taxon>Strongyloidea</taxon>
        <taxon>Heterorhabditidae</taxon>
        <taxon>Heterorhabditis</taxon>
    </lineage>
</organism>
<evidence type="ECO:0000256" key="1">
    <source>
        <dbReference type="SAM" id="MobiDB-lite"/>
    </source>
</evidence>
<evidence type="ECO:0000256" key="2">
    <source>
        <dbReference type="SAM" id="Phobius"/>
    </source>
</evidence>
<feature type="compositionally biased region" description="Low complexity" evidence="1">
    <location>
        <begin position="211"/>
        <end position="225"/>
    </location>
</feature>
<evidence type="ECO:0000313" key="3">
    <source>
        <dbReference type="Proteomes" id="UP000095283"/>
    </source>
</evidence>